<feature type="chain" id="PRO_5018103667" evidence="1">
    <location>
        <begin position="20"/>
        <end position="104"/>
    </location>
</feature>
<keyword evidence="1" id="KW-0732">Signal</keyword>
<evidence type="ECO:0000313" key="2">
    <source>
        <dbReference type="EMBL" id="ASQ40296.1"/>
    </source>
</evidence>
<name>A0A3G1IW52_9EUKA</name>
<reference evidence="2" key="1">
    <citation type="submission" date="2017-05" db="EMBL/GenBank/DDBJ databases">
        <title>Plastid comparative genomics reveals ancient divergence between Glaucophyte genera.</title>
        <authorList>
            <person name="Figueroa-Martinez F.J."/>
            <person name="Jackson C."/>
            <person name="Reyes-Prieto A."/>
        </authorList>
    </citation>
    <scope>NUCLEOTIDE SEQUENCE</scope>
    <source>
        <strain evidence="2">SAG 4.97</strain>
    </source>
</reference>
<proteinExistence type="predicted"/>
<keyword evidence="2" id="KW-0934">Plastid</keyword>
<dbReference type="EMBL" id="MF167427">
    <property type="protein sequence ID" value="ASQ40296.1"/>
    <property type="molecule type" value="Genomic_DNA"/>
</dbReference>
<geneLocation type="plastid" evidence="2"/>
<gene>
    <name evidence="2" type="primary">orf613</name>
</gene>
<accession>A0A3G1IW52</accession>
<dbReference type="AlphaFoldDB" id="A0A3G1IW52"/>
<feature type="signal peptide" evidence="1">
    <location>
        <begin position="1"/>
        <end position="19"/>
    </location>
</feature>
<evidence type="ECO:0000256" key="1">
    <source>
        <dbReference type="SAM" id="SignalP"/>
    </source>
</evidence>
<organism evidence="2">
    <name type="scientific">Cyanoptyche gloeocystis</name>
    <dbReference type="NCBI Taxonomy" id="77922"/>
    <lineage>
        <taxon>Eukaryota</taxon>
        <taxon>Glaucocystophyceae</taxon>
        <taxon>Glaucocystophyceae incertae sedis</taxon>
        <taxon>Cyanoptyche</taxon>
    </lineage>
</organism>
<protein>
    <submittedName>
        <fullName evidence="2">Uncharacterized protein</fullName>
    </submittedName>
</protein>
<sequence length="104" mass="12284">MTRVRILIIILTGLKNLTGFRRKCLDTEENLYTLKCLDPELISVFSYMYPEKSPDIIDLLHTKKNMLINLDESILFVFENIRDVFNTLNKTYNHSFDKIDEPNI</sequence>